<dbReference type="Pfam" id="PF14223">
    <property type="entry name" value="Retrotran_gag_2"/>
    <property type="match status" value="1"/>
</dbReference>
<feature type="compositionally biased region" description="Basic and acidic residues" evidence="1">
    <location>
        <begin position="358"/>
        <end position="392"/>
    </location>
</feature>
<dbReference type="InterPro" id="IPR036397">
    <property type="entry name" value="RNaseH_sf"/>
</dbReference>
<comment type="caution">
    <text evidence="3">The sequence shown here is derived from an EMBL/GenBank/DDBJ whole genome shotgun (WGS) entry which is preliminary data.</text>
</comment>
<organism evidence="3">
    <name type="scientific">Tanacetum cinerariifolium</name>
    <name type="common">Dalmatian daisy</name>
    <name type="synonym">Chrysanthemum cinerariifolium</name>
    <dbReference type="NCBI Taxonomy" id="118510"/>
    <lineage>
        <taxon>Eukaryota</taxon>
        <taxon>Viridiplantae</taxon>
        <taxon>Streptophyta</taxon>
        <taxon>Embryophyta</taxon>
        <taxon>Tracheophyta</taxon>
        <taxon>Spermatophyta</taxon>
        <taxon>Magnoliopsida</taxon>
        <taxon>eudicotyledons</taxon>
        <taxon>Gunneridae</taxon>
        <taxon>Pentapetalae</taxon>
        <taxon>asterids</taxon>
        <taxon>campanulids</taxon>
        <taxon>Asterales</taxon>
        <taxon>Asteraceae</taxon>
        <taxon>Asteroideae</taxon>
        <taxon>Anthemideae</taxon>
        <taxon>Anthemidinae</taxon>
        <taxon>Tanacetum</taxon>
    </lineage>
</organism>
<dbReference type="PROSITE" id="PS50994">
    <property type="entry name" value="INTEGRASE"/>
    <property type="match status" value="1"/>
</dbReference>
<dbReference type="InterPro" id="IPR012337">
    <property type="entry name" value="RNaseH-like_sf"/>
</dbReference>
<proteinExistence type="predicted"/>
<feature type="compositionally biased region" description="Basic residues" evidence="1">
    <location>
        <begin position="173"/>
        <end position="191"/>
    </location>
</feature>
<dbReference type="GO" id="GO:0003676">
    <property type="term" value="F:nucleic acid binding"/>
    <property type="evidence" value="ECO:0007669"/>
    <property type="project" value="InterPro"/>
</dbReference>
<name>A0A6L2KJ07_TANCI</name>
<dbReference type="EMBL" id="BKCJ010002450">
    <property type="protein sequence ID" value="GEU48642.1"/>
    <property type="molecule type" value="Genomic_DNA"/>
</dbReference>
<feature type="region of interest" description="Disordered" evidence="1">
    <location>
        <begin position="163"/>
        <end position="193"/>
    </location>
</feature>
<dbReference type="AlphaFoldDB" id="A0A6L2KJ07"/>
<gene>
    <name evidence="3" type="ORF">Tci_020620</name>
</gene>
<accession>A0A6L2KJ07</accession>
<evidence type="ECO:0000313" key="3">
    <source>
        <dbReference type="EMBL" id="GEU48642.1"/>
    </source>
</evidence>
<dbReference type="PANTHER" id="PTHR47592:SF27">
    <property type="entry name" value="OS08G0421700 PROTEIN"/>
    <property type="match status" value="1"/>
</dbReference>
<dbReference type="SUPFAM" id="SSF53098">
    <property type="entry name" value="Ribonuclease H-like"/>
    <property type="match status" value="1"/>
</dbReference>
<dbReference type="Gene3D" id="3.30.420.10">
    <property type="entry name" value="Ribonuclease H-like superfamily/Ribonuclease H"/>
    <property type="match status" value="1"/>
</dbReference>
<protein>
    <recommendedName>
        <fullName evidence="2">Integrase catalytic domain-containing protein</fullName>
    </recommendedName>
</protein>
<dbReference type="InterPro" id="IPR001584">
    <property type="entry name" value="Integrase_cat-core"/>
</dbReference>
<reference evidence="3" key="1">
    <citation type="journal article" date="2019" name="Sci. Rep.">
        <title>Draft genome of Tanacetum cinerariifolium, the natural source of mosquito coil.</title>
        <authorList>
            <person name="Yamashiro T."/>
            <person name="Shiraishi A."/>
            <person name="Satake H."/>
            <person name="Nakayama K."/>
        </authorList>
    </citation>
    <scope>NUCLEOTIDE SEQUENCE</scope>
</reference>
<dbReference type="GO" id="GO:0015074">
    <property type="term" value="P:DNA integration"/>
    <property type="evidence" value="ECO:0007669"/>
    <property type="project" value="InterPro"/>
</dbReference>
<evidence type="ECO:0000259" key="2">
    <source>
        <dbReference type="PROSITE" id="PS50994"/>
    </source>
</evidence>
<feature type="domain" description="Integrase catalytic" evidence="2">
    <location>
        <begin position="169"/>
        <end position="360"/>
    </location>
</feature>
<feature type="region of interest" description="Disordered" evidence="1">
    <location>
        <begin position="358"/>
        <end position="399"/>
    </location>
</feature>
<evidence type="ECO:0000256" key="1">
    <source>
        <dbReference type="SAM" id="MobiDB-lite"/>
    </source>
</evidence>
<dbReference type="PANTHER" id="PTHR47592">
    <property type="entry name" value="PBF68 PROTEIN"/>
    <property type="match status" value="1"/>
</dbReference>
<sequence length="456" mass="52882">MFFYLTTLGRVWFLKETIPQVEPPVEGQSSNAQAVQAVEAWKHSDFLCHNYVPNGLIDHLYNVYYKTTTAKELWESLECKYKTEDAGTKKFVVARFLDYKMVDSKNVISQVQDLQVDFKNYLKHKQKEMSVEDLVVRLCIEEDNRLAHKDTYTPDSAKANMIEHVGSYSRSNPKGKGKDKRKNDKKNKGKSKYLAPKAEIVNPRQANMMNDDVDMIAMVSDVCAKISESDEAIDKFVLYKTEVENQFGKKIKVVQSDRGGEYVSPFVELCAKHDIRHEFTAPYSPQQNGISERKNRTLKEMVTAMLISSGMSQDIAYRFIVHESKNPDIQKNAVMESRNASFFEHIFPCLSKETRSSSRLDDEVVQDKRQQDDNDLQDERQDQTKEEEIEPKRSKRARNKKSFRRDFVSFMVENKPTPYREAVTSLEGHQWEEAIKIEIDSFTKSYVEARGFTSWL</sequence>